<dbReference type="InterPro" id="IPR011994">
    <property type="entry name" value="Cytidylate_kinase_dom"/>
</dbReference>
<dbReference type="EC" id="2.7.4.25" evidence="2"/>
<dbReference type="AlphaFoldDB" id="A0A382NN76"/>
<dbReference type="Pfam" id="PF02224">
    <property type="entry name" value="Cytidylate_kin"/>
    <property type="match status" value="1"/>
</dbReference>
<dbReference type="SUPFAM" id="SSF52540">
    <property type="entry name" value="P-loop containing nucleoside triphosphate hydrolases"/>
    <property type="match status" value="1"/>
</dbReference>
<evidence type="ECO:0000313" key="10">
    <source>
        <dbReference type="EMBL" id="SVC62526.1"/>
    </source>
</evidence>
<dbReference type="InterPro" id="IPR003136">
    <property type="entry name" value="Cytidylate_kin"/>
</dbReference>
<dbReference type="GO" id="GO:0036431">
    <property type="term" value="F:dCMP kinase activity"/>
    <property type="evidence" value="ECO:0007669"/>
    <property type="project" value="InterPro"/>
</dbReference>
<keyword evidence="3" id="KW-0808">Transferase</keyword>
<evidence type="ECO:0000256" key="1">
    <source>
        <dbReference type="ARBA" id="ARBA00009427"/>
    </source>
</evidence>
<name>A0A382NN76_9ZZZZ</name>
<keyword evidence="6" id="KW-0067">ATP-binding</keyword>
<evidence type="ECO:0000256" key="4">
    <source>
        <dbReference type="ARBA" id="ARBA00022741"/>
    </source>
</evidence>
<feature type="domain" description="Cytidylate kinase" evidence="9">
    <location>
        <begin position="1"/>
        <end position="190"/>
    </location>
</feature>
<organism evidence="10">
    <name type="scientific">marine metagenome</name>
    <dbReference type="NCBI Taxonomy" id="408172"/>
    <lineage>
        <taxon>unclassified sequences</taxon>
        <taxon>metagenomes</taxon>
        <taxon>ecological metagenomes</taxon>
    </lineage>
</organism>
<dbReference type="Gene3D" id="3.40.50.300">
    <property type="entry name" value="P-loop containing nucleotide triphosphate hydrolases"/>
    <property type="match status" value="1"/>
</dbReference>
<evidence type="ECO:0000256" key="7">
    <source>
        <dbReference type="ARBA" id="ARBA00047615"/>
    </source>
</evidence>
<keyword evidence="4" id="KW-0547">Nucleotide-binding</keyword>
<protein>
    <recommendedName>
        <fullName evidence="2">(d)CMP kinase</fullName>
        <ecNumber evidence="2">2.7.4.25</ecNumber>
    </recommendedName>
</protein>
<evidence type="ECO:0000256" key="6">
    <source>
        <dbReference type="ARBA" id="ARBA00022840"/>
    </source>
</evidence>
<comment type="catalytic activity">
    <reaction evidence="7">
        <text>dCMP + ATP = dCDP + ADP</text>
        <dbReference type="Rhea" id="RHEA:25094"/>
        <dbReference type="ChEBI" id="CHEBI:30616"/>
        <dbReference type="ChEBI" id="CHEBI:57566"/>
        <dbReference type="ChEBI" id="CHEBI:58593"/>
        <dbReference type="ChEBI" id="CHEBI:456216"/>
        <dbReference type="EC" id="2.7.4.25"/>
    </reaction>
</comment>
<evidence type="ECO:0000259" key="9">
    <source>
        <dbReference type="Pfam" id="PF02224"/>
    </source>
</evidence>
<keyword evidence="5" id="KW-0418">Kinase</keyword>
<proteinExistence type="inferred from homology"/>
<dbReference type="CDD" id="cd02020">
    <property type="entry name" value="CMPK"/>
    <property type="match status" value="1"/>
</dbReference>
<evidence type="ECO:0000256" key="5">
    <source>
        <dbReference type="ARBA" id="ARBA00022777"/>
    </source>
</evidence>
<evidence type="ECO:0000256" key="8">
    <source>
        <dbReference type="ARBA" id="ARBA00048478"/>
    </source>
</evidence>
<reference evidence="10" key="1">
    <citation type="submission" date="2018-05" db="EMBL/GenBank/DDBJ databases">
        <authorList>
            <person name="Lanie J.A."/>
            <person name="Ng W.-L."/>
            <person name="Kazmierczak K.M."/>
            <person name="Andrzejewski T.M."/>
            <person name="Davidsen T.M."/>
            <person name="Wayne K.J."/>
            <person name="Tettelin H."/>
            <person name="Glass J.I."/>
            <person name="Rusch D."/>
            <person name="Podicherti R."/>
            <person name="Tsui H.-C.T."/>
            <person name="Winkler M.E."/>
        </authorList>
    </citation>
    <scope>NUCLEOTIDE SEQUENCE</scope>
</reference>
<dbReference type="GO" id="GO:0006139">
    <property type="term" value="P:nucleobase-containing compound metabolic process"/>
    <property type="evidence" value="ECO:0007669"/>
    <property type="project" value="InterPro"/>
</dbReference>
<evidence type="ECO:0000256" key="2">
    <source>
        <dbReference type="ARBA" id="ARBA00012906"/>
    </source>
</evidence>
<comment type="catalytic activity">
    <reaction evidence="8">
        <text>CMP + ATP = CDP + ADP</text>
        <dbReference type="Rhea" id="RHEA:11600"/>
        <dbReference type="ChEBI" id="CHEBI:30616"/>
        <dbReference type="ChEBI" id="CHEBI:58069"/>
        <dbReference type="ChEBI" id="CHEBI:60377"/>
        <dbReference type="ChEBI" id="CHEBI:456216"/>
        <dbReference type="EC" id="2.7.4.25"/>
    </reaction>
</comment>
<dbReference type="GO" id="GO:0005524">
    <property type="term" value="F:ATP binding"/>
    <property type="evidence" value="ECO:0007669"/>
    <property type="project" value="UniProtKB-KW"/>
</dbReference>
<gene>
    <name evidence="10" type="ORF">METZ01_LOCUS315380</name>
</gene>
<accession>A0A382NN76</accession>
<dbReference type="NCBIfam" id="TIGR00017">
    <property type="entry name" value="cmk"/>
    <property type="match status" value="1"/>
</dbReference>
<comment type="similarity">
    <text evidence="1">Belongs to the cytidylate kinase family. Type 1 subfamily.</text>
</comment>
<dbReference type="InterPro" id="IPR027417">
    <property type="entry name" value="P-loop_NTPase"/>
</dbReference>
<evidence type="ECO:0000256" key="3">
    <source>
        <dbReference type="ARBA" id="ARBA00022679"/>
    </source>
</evidence>
<sequence>MAKRLNLEYLDTGAMYRAVALISIQQKIEITDEKQVLAIAKEMDFNFEDGICEVNGFDATKEIRGSEVTRVVSVVAAMPTVREEMVERQRLWVEKRRGGVVEGRDIGSVVFPKAKVKVYLTASEEVRAERRIEQEETLDVLKVADSIRKRDEADKGRSTSPLVRSEGAIEIDTSLMGIEETIEEILEIFKWN</sequence>
<dbReference type="EMBL" id="UINC01101597">
    <property type="protein sequence ID" value="SVC62526.1"/>
    <property type="molecule type" value="Genomic_DNA"/>
</dbReference>